<protein>
    <submittedName>
        <fullName evidence="3">Uncharacterized protein</fullName>
    </submittedName>
</protein>
<dbReference type="Proteomes" id="UP001153636">
    <property type="component" value="Chromosome 12"/>
</dbReference>
<evidence type="ECO:0000256" key="2">
    <source>
        <dbReference type="SAM" id="SignalP"/>
    </source>
</evidence>
<organism evidence="3 4">
    <name type="scientific">Psylliodes chrysocephalus</name>
    <dbReference type="NCBI Taxonomy" id="3402493"/>
    <lineage>
        <taxon>Eukaryota</taxon>
        <taxon>Metazoa</taxon>
        <taxon>Ecdysozoa</taxon>
        <taxon>Arthropoda</taxon>
        <taxon>Hexapoda</taxon>
        <taxon>Insecta</taxon>
        <taxon>Pterygota</taxon>
        <taxon>Neoptera</taxon>
        <taxon>Endopterygota</taxon>
        <taxon>Coleoptera</taxon>
        <taxon>Polyphaga</taxon>
        <taxon>Cucujiformia</taxon>
        <taxon>Chrysomeloidea</taxon>
        <taxon>Chrysomelidae</taxon>
        <taxon>Galerucinae</taxon>
        <taxon>Alticini</taxon>
        <taxon>Psylliodes</taxon>
    </lineage>
</organism>
<reference evidence="3" key="1">
    <citation type="submission" date="2022-01" db="EMBL/GenBank/DDBJ databases">
        <authorList>
            <person name="King R."/>
        </authorList>
    </citation>
    <scope>NUCLEOTIDE SEQUENCE</scope>
</reference>
<feature type="compositionally biased region" description="Basic and acidic residues" evidence="1">
    <location>
        <begin position="266"/>
        <end position="282"/>
    </location>
</feature>
<feature type="chain" id="PRO_5040105623" evidence="2">
    <location>
        <begin position="26"/>
        <end position="711"/>
    </location>
</feature>
<gene>
    <name evidence="3" type="ORF">PSYICH_LOCUS3555</name>
</gene>
<evidence type="ECO:0000313" key="4">
    <source>
        <dbReference type="Proteomes" id="UP001153636"/>
    </source>
</evidence>
<feature type="region of interest" description="Disordered" evidence="1">
    <location>
        <begin position="265"/>
        <end position="304"/>
    </location>
</feature>
<proteinExistence type="predicted"/>
<name>A0A9P0CNG4_9CUCU</name>
<evidence type="ECO:0000256" key="1">
    <source>
        <dbReference type="SAM" id="MobiDB-lite"/>
    </source>
</evidence>
<feature type="signal peptide" evidence="2">
    <location>
        <begin position="1"/>
        <end position="25"/>
    </location>
</feature>
<evidence type="ECO:0000313" key="3">
    <source>
        <dbReference type="EMBL" id="CAH1102324.1"/>
    </source>
</evidence>
<sequence length="711" mass="81515">MNLFFPLTLFLSIKVLLLPVIICGAQRENIPKSVMTRTELKVSRSLDPKSTKTLNVVTKDGGIAQLIVKRRDSQANPSSSFTHYAPIPSNNNFEINFYKDYGNEKQNYETKLFPNVEDGRDLEVMESKPAAANWIPISSQYYQPSVLDMNTIALIKNLTSRNLISMRALNQLFDSNRLPNAPRPVNIVSEEILVKPGLERKRGKSFEQDGIPVIEGQRVPDDPSDKKTWRNARVINNKLIPYEEGYKPPRAVPLEELIYPISNEQKNSDHESIGPFSKEDNFKTTTNKKTSYGPFTVHDNDNLDQLESDSKSYLKFNSNEQSSYPKFDNYRPADNNLMKFITEINSKEATKSYHNKRQYRSNRDSDGSNKFERRMLQYPVEISYPNSALYTSQTTKLSPVNFNDGVRTPVLQYAHPELGVQPAKATTDDEFKKFEHERNTQSYDTGRYNQYYTNLNSMDYNRKDVLNYPYNTYYIETKNEEPFWIKITERIRDKVQSSFQHMHQLTKPVFDPLVEATQKISQNLGFGNRKQHAQDRTGVFAPVGTSVILPALGLVAGGAALGLGAAAVGHYFTPIELQRAHSNDLVVFLKDDLNRYGNHERVKRSSQDDFNIQKLRENEPQKPERYHELSSMSIWSDTPCSKRVFCEVMLQQGPDENLLMEKKMEQLLLTVHPDIASQASHHLQDVMNAVKLRDCTKYICRTPFIISPKAA</sequence>
<keyword evidence="4" id="KW-1185">Reference proteome</keyword>
<dbReference type="AlphaFoldDB" id="A0A9P0CNG4"/>
<dbReference type="OrthoDB" id="8190309at2759"/>
<feature type="region of interest" description="Disordered" evidence="1">
    <location>
        <begin position="349"/>
        <end position="369"/>
    </location>
</feature>
<keyword evidence="2" id="KW-0732">Signal</keyword>
<accession>A0A9P0CNG4</accession>
<dbReference type="EMBL" id="OV651824">
    <property type="protein sequence ID" value="CAH1102324.1"/>
    <property type="molecule type" value="Genomic_DNA"/>
</dbReference>